<organism evidence="4 5">
    <name type="scientific">Paenibacillus antri</name>
    <dbReference type="NCBI Taxonomy" id="2582848"/>
    <lineage>
        <taxon>Bacteria</taxon>
        <taxon>Bacillati</taxon>
        <taxon>Bacillota</taxon>
        <taxon>Bacilli</taxon>
        <taxon>Bacillales</taxon>
        <taxon>Paenibacillaceae</taxon>
        <taxon>Paenibacillus</taxon>
    </lineage>
</organism>
<comment type="caution">
    <text evidence="4">The sequence shown here is derived from an EMBL/GenBank/DDBJ whole genome shotgun (WGS) entry which is preliminary data.</text>
</comment>
<evidence type="ECO:0000256" key="2">
    <source>
        <dbReference type="ARBA" id="ARBA00023315"/>
    </source>
</evidence>
<sequence length="108" mass="12468">MSNNSHYYVPVVCDNDRVAGTAMAILCYDLVGECNNFILVENVVVDPEYQRKGFGKLLMKSIEKFGQRNECKYIILVSEMEREGSHRFYESLGYTTDQQGFKKRIMHG</sequence>
<dbReference type="Proteomes" id="UP000309676">
    <property type="component" value="Unassembled WGS sequence"/>
</dbReference>
<keyword evidence="2" id="KW-0012">Acyltransferase</keyword>
<dbReference type="Pfam" id="PF00583">
    <property type="entry name" value="Acetyltransf_1"/>
    <property type="match status" value="1"/>
</dbReference>
<evidence type="ECO:0000313" key="5">
    <source>
        <dbReference type="Proteomes" id="UP000309676"/>
    </source>
</evidence>
<dbReference type="AlphaFoldDB" id="A0A5R9GHI0"/>
<protein>
    <submittedName>
        <fullName evidence="4">GNAT family N-acetyltransferase</fullName>
    </submittedName>
</protein>
<dbReference type="GO" id="GO:0016747">
    <property type="term" value="F:acyltransferase activity, transferring groups other than amino-acyl groups"/>
    <property type="evidence" value="ECO:0007669"/>
    <property type="project" value="InterPro"/>
</dbReference>
<dbReference type="SUPFAM" id="SSF55729">
    <property type="entry name" value="Acyl-CoA N-acyltransferases (Nat)"/>
    <property type="match status" value="1"/>
</dbReference>
<feature type="domain" description="N-acetyltransferase" evidence="3">
    <location>
        <begin position="1"/>
        <end position="108"/>
    </location>
</feature>
<name>A0A5R9GHI0_9BACL</name>
<dbReference type="PANTHER" id="PTHR43420">
    <property type="entry name" value="ACETYLTRANSFERASE"/>
    <property type="match status" value="1"/>
</dbReference>
<gene>
    <name evidence="4" type="ORF">FE782_07800</name>
</gene>
<dbReference type="RefSeq" id="WP_138193824.1">
    <property type="nucleotide sequence ID" value="NZ_VCIW01000004.1"/>
</dbReference>
<keyword evidence="1 4" id="KW-0808">Transferase</keyword>
<dbReference type="InterPro" id="IPR050680">
    <property type="entry name" value="YpeA/RimI_acetyltransf"/>
</dbReference>
<dbReference type="PROSITE" id="PS51186">
    <property type="entry name" value="GNAT"/>
    <property type="match status" value="1"/>
</dbReference>
<evidence type="ECO:0000313" key="4">
    <source>
        <dbReference type="EMBL" id="TLS52834.1"/>
    </source>
</evidence>
<accession>A0A5R9GHI0</accession>
<dbReference type="EMBL" id="VCIW01000004">
    <property type="protein sequence ID" value="TLS52834.1"/>
    <property type="molecule type" value="Genomic_DNA"/>
</dbReference>
<dbReference type="Gene3D" id="3.40.630.30">
    <property type="match status" value="1"/>
</dbReference>
<dbReference type="InterPro" id="IPR000182">
    <property type="entry name" value="GNAT_dom"/>
</dbReference>
<dbReference type="InterPro" id="IPR016181">
    <property type="entry name" value="Acyl_CoA_acyltransferase"/>
</dbReference>
<evidence type="ECO:0000259" key="3">
    <source>
        <dbReference type="PROSITE" id="PS51186"/>
    </source>
</evidence>
<keyword evidence="5" id="KW-1185">Reference proteome</keyword>
<proteinExistence type="predicted"/>
<reference evidence="4 5" key="1">
    <citation type="submission" date="2019-05" db="EMBL/GenBank/DDBJ databases">
        <authorList>
            <person name="Narsing Rao M.P."/>
            <person name="Li W.J."/>
        </authorList>
    </citation>
    <scope>NUCLEOTIDE SEQUENCE [LARGE SCALE GENOMIC DNA]</scope>
    <source>
        <strain evidence="4 5">SYSU_K30003</strain>
    </source>
</reference>
<dbReference type="CDD" id="cd04301">
    <property type="entry name" value="NAT_SF"/>
    <property type="match status" value="1"/>
</dbReference>
<evidence type="ECO:0000256" key="1">
    <source>
        <dbReference type="ARBA" id="ARBA00022679"/>
    </source>
</evidence>